<dbReference type="AlphaFoldDB" id="A0A6A5GAR1"/>
<dbReference type="Proteomes" id="UP000483820">
    <property type="component" value="Chromosome V"/>
</dbReference>
<dbReference type="Pfam" id="PF02408">
    <property type="entry name" value="CUB_2"/>
    <property type="match status" value="1"/>
</dbReference>
<accession>A0A6A5GAR1</accession>
<dbReference type="InterPro" id="IPR003366">
    <property type="entry name" value="CUB-like_dom"/>
</dbReference>
<organism evidence="3 4">
    <name type="scientific">Caenorhabditis remanei</name>
    <name type="common">Caenorhabditis vulgaris</name>
    <dbReference type="NCBI Taxonomy" id="31234"/>
    <lineage>
        <taxon>Eukaryota</taxon>
        <taxon>Metazoa</taxon>
        <taxon>Ecdysozoa</taxon>
        <taxon>Nematoda</taxon>
        <taxon>Chromadorea</taxon>
        <taxon>Rhabditida</taxon>
        <taxon>Rhabditina</taxon>
        <taxon>Rhabditomorpha</taxon>
        <taxon>Rhabditoidea</taxon>
        <taxon>Rhabditidae</taxon>
        <taxon>Peloderinae</taxon>
        <taxon>Caenorhabditis</taxon>
    </lineage>
</organism>
<dbReference type="CTD" id="9825458"/>
<dbReference type="PANTHER" id="PTHR21447">
    <property type="entry name" value="RING-TYPE DOMAIN-CONTAINING PROTEIN-RELATED"/>
    <property type="match status" value="1"/>
</dbReference>
<dbReference type="GO" id="GO:0045087">
    <property type="term" value="P:innate immune response"/>
    <property type="evidence" value="ECO:0007669"/>
    <property type="project" value="TreeGrafter"/>
</dbReference>
<protein>
    <recommendedName>
        <fullName evidence="2">CUB-like domain-containing protein</fullName>
    </recommendedName>
</protein>
<gene>
    <name evidence="3" type="ORF">GCK72_018644</name>
</gene>
<evidence type="ECO:0000313" key="4">
    <source>
        <dbReference type="Proteomes" id="UP000483820"/>
    </source>
</evidence>
<proteinExistence type="predicted"/>
<keyword evidence="1" id="KW-0732">Signal</keyword>
<feature type="signal peptide" evidence="1">
    <location>
        <begin position="1"/>
        <end position="17"/>
    </location>
</feature>
<dbReference type="RefSeq" id="XP_003110644.2">
    <property type="nucleotide sequence ID" value="XM_003110596.2"/>
</dbReference>
<feature type="domain" description="CUB-like" evidence="2">
    <location>
        <begin position="19"/>
        <end position="134"/>
    </location>
</feature>
<dbReference type="GeneID" id="9825458"/>
<reference evidence="3 4" key="1">
    <citation type="submission" date="2019-12" db="EMBL/GenBank/DDBJ databases">
        <title>Chromosome-level assembly of the Caenorhabditis remanei genome.</title>
        <authorList>
            <person name="Teterina A.A."/>
            <person name="Willis J.H."/>
            <person name="Phillips P.C."/>
        </authorList>
    </citation>
    <scope>NUCLEOTIDE SEQUENCE [LARGE SCALE GENOMIC DNA]</scope>
    <source>
        <strain evidence="3 4">PX506</strain>
        <tissue evidence="3">Whole organism</tissue>
    </source>
</reference>
<evidence type="ECO:0000313" key="3">
    <source>
        <dbReference type="EMBL" id="KAF1752090.1"/>
    </source>
</evidence>
<evidence type="ECO:0000259" key="2">
    <source>
        <dbReference type="Pfam" id="PF02408"/>
    </source>
</evidence>
<dbReference type="PANTHER" id="PTHR21447:SF7">
    <property type="entry name" value="CUB-LIKE DOMAIN-CONTAINING PROTEIN"/>
    <property type="match status" value="1"/>
</dbReference>
<feature type="chain" id="PRO_5025361484" description="CUB-like domain-containing protein" evidence="1">
    <location>
        <begin position="18"/>
        <end position="494"/>
    </location>
</feature>
<dbReference type="GO" id="GO:0045121">
    <property type="term" value="C:membrane raft"/>
    <property type="evidence" value="ECO:0007669"/>
    <property type="project" value="TreeGrafter"/>
</dbReference>
<sequence length="494" mass="53573">MLKLALLLLCVVESAQALAFTCPGARITPANPAGNVPFAATNLTNVAIGTNCSIAFDIPNNYALLLKLSGQSGSENDTVIVFGDSNKNGFELTQSSIPVYDVPLWMPAQSGAQVQVVGVSNHSKFFLTYMYQPLNNYKQVTKKTGEYFQLNTIDVNTFVTITATSSADKVVATAGYKNTIVDPSTTNYFVYDGDNINTAKVMGRLSEFGPAIKISSGKSVSIVTFDTKKSDLYAIGNDASTLDGYGTYRVLVASVGYLIGGTMTDLTGTANGAATTFICTDCSTFYWTQINFDSLGTISNKGFVTFQGQTPTHKREKLIKYEAMTFTNNQLPQILPTDIFTISVYFTRAGFNVSTSNSSAANWNKAYIGRKGYIFSPSLWTSNSAANNFNYEFRDDSQLYNFTLNMNKMSFPASNDQMTLKIGSGTGNLTVNNLYPRDQSSNGIVMSNGNYMQIGLAASAGADIRLSFEMHKPKSSVSTVGFLSAIAFTFFYNL</sequence>
<dbReference type="KEGG" id="crq:GCK72_018644"/>
<evidence type="ECO:0000256" key="1">
    <source>
        <dbReference type="SAM" id="SignalP"/>
    </source>
</evidence>
<comment type="caution">
    <text evidence="3">The sequence shown here is derived from an EMBL/GenBank/DDBJ whole genome shotgun (WGS) entry which is preliminary data.</text>
</comment>
<dbReference type="EMBL" id="WUAV01000005">
    <property type="protein sequence ID" value="KAF1752090.1"/>
    <property type="molecule type" value="Genomic_DNA"/>
</dbReference>
<name>A0A6A5GAR1_CAERE</name>